<dbReference type="HOGENOM" id="CLU_778115_0_0_9"/>
<name>F8FIJ4_PAEMK</name>
<dbReference type="PATRIC" id="fig|1036673.3.peg.5776"/>
<evidence type="ECO:0000313" key="2">
    <source>
        <dbReference type="EMBL" id="AEI44737.1"/>
    </source>
</evidence>
<dbReference type="KEGG" id="pms:KNP414_06214"/>
<dbReference type="Pfam" id="PF00395">
    <property type="entry name" value="SLH"/>
    <property type="match status" value="1"/>
</dbReference>
<dbReference type="PROSITE" id="PS51272">
    <property type="entry name" value="SLH"/>
    <property type="match status" value="1"/>
</dbReference>
<dbReference type="InterPro" id="IPR001119">
    <property type="entry name" value="SLH_dom"/>
</dbReference>
<protein>
    <recommendedName>
        <fullName evidence="1">SLH domain-containing protein</fullName>
    </recommendedName>
</protein>
<dbReference type="EMBL" id="CP002869">
    <property type="protein sequence ID" value="AEI44737.1"/>
    <property type="molecule type" value="Genomic_DNA"/>
</dbReference>
<dbReference type="RefSeq" id="WP_013919881.1">
    <property type="nucleotide sequence ID" value="NC_015690.1"/>
</dbReference>
<feature type="domain" description="SLH" evidence="1">
    <location>
        <begin position="1"/>
        <end position="56"/>
    </location>
</feature>
<dbReference type="Proteomes" id="UP000006620">
    <property type="component" value="Chromosome"/>
</dbReference>
<sequence>MQGHWAERVFQWGIEVNIIDGYPDGSYQPDKPVGEAEFLKMFYRSNGAVLKVYGNDDWTRGPYGLARMWNHPVNSSDYQQRFAPVTRRHAAEIIASAHGVHYMGNDAILYLLGRQLINGKTVATLEGFAGDDLLTRAEAVQWIRSMKLKGALELPMLRPKAPSDPRLIPALPNEPVEDVEDFVLNPVSIEELSLIDGRKSLKYPYGSSRQVIEERFGASEGQDIFQSEMYKEGVSVHFNEEGLMNSWKWEWDQTDEPTAFVMNSGLMLGEGTLSDVLKIYGTAGFKGYSGFMSGSADYIYELVDGQLLPRPSTYEIVDFDQAYVISFSVDSQTLKVRYVLVAPYDFAFHPENYIGD</sequence>
<accession>F8FIJ4</accession>
<reference evidence="3" key="1">
    <citation type="submission" date="2011-06" db="EMBL/GenBank/DDBJ databases">
        <title>Complete genome sequence of Paenibacillus mucilaginosus KNP414.</title>
        <authorList>
            <person name="Wang J."/>
            <person name="Hu S."/>
            <person name="Hu X."/>
            <person name="Zhang B."/>
            <person name="Dong D."/>
            <person name="Zhang S."/>
            <person name="Zhao K."/>
            <person name="Wu D."/>
        </authorList>
    </citation>
    <scope>NUCLEOTIDE SEQUENCE [LARGE SCALE GENOMIC DNA]</scope>
    <source>
        <strain evidence="3">KNP414</strain>
    </source>
</reference>
<organism evidence="2 3">
    <name type="scientific">Paenibacillus mucilaginosus (strain KNP414)</name>
    <dbReference type="NCBI Taxonomy" id="1036673"/>
    <lineage>
        <taxon>Bacteria</taxon>
        <taxon>Bacillati</taxon>
        <taxon>Bacillota</taxon>
        <taxon>Bacilli</taxon>
        <taxon>Bacillales</taxon>
        <taxon>Paenibacillaceae</taxon>
        <taxon>Paenibacillus</taxon>
    </lineage>
</organism>
<dbReference type="AlphaFoldDB" id="F8FIJ4"/>
<gene>
    <name evidence="2" type="ordered locus">KNP414_06214</name>
</gene>
<evidence type="ECO:0000313" key="3">
    <source>
        <dbReference type="Proteomes" id="UP000006620"/>
    </source>
</evidence>
<proteinExistence type="predicted"/>
<evidence type="ECO:0000259" key="1">
    <source>
        <dbReference type="PROSITE" id="PS51272"/>
    </source>
</evidence>
<reference evidence="2 3" key="2">
    <citation type="journal article" date="2013" name="Genome Announc.">
        <title>Genome Sequence of Growth-Improving Paenibacillus mucilaginosus Strain KNP414.</title>
        <authorList>
            <person name="Lu J.J."/>
            <person name="Wang J.F."/>
            <person name="Hu X.F."/>
        </authorList>
    </citation>
    <scope>NUCLEOTIDE SEQUENCE [LARGE SCALE GENOMIC DNA]</scope>
    <source>
        <strain evidence="2 3">KNP414</strain>
    </source>
</reference>